<feature type="domain" description="C2" evidence="2">
    <location>
        <begin position="1"/>
        <end position="97"/>
    </location>
</feature>
<dbReference type="GO" id="GO:0035249">
    <property type="term" value="P:synaptic transmission, glutamatergic"/>
    <property type="evidence" value="ECO:0007669"/>
    <property type="project" value="TreeGrafter"/>
</dbReference>
<dbReference type="GO" id="GO:0005516">
    <property type="term" value="F:calmodulin binding"/>
    <property type="evidence" value="ECO:0007669"/>
    <property type="project" value="TreeGrafter"/>
</dbReference>
<protein>
    <recommendedName>
        <fullName evidence="2">C2 domain-containing protein</fullName>
    </recommendedName>
</protein>
<evidence type="ECO:0000259" key="2">
    <source>
        <dbReference type="PROSITE" id="PS50004"/>
    </source>
</evidence>
<evidence type="ECO:0000313" key="4">
    <source>
        <dbReference type="Proteomes" id="UP001221898"/>
    </source>
</evidence>
<dbReference type="GO" id="GO:0061789">
    <property type="term" value="P:dense core granule priming"/>
    <property type="evidence" value="ECO:0007669"/>
    <property type="project" value="TreeGrafter"/>
</dbReference>
<dbReference type="GO" id="GO:0030672">
    <property type="term" value="C:synaptic vesicle membrane"/>
    <property type="evidence" value="ECO:0007669"/>
    <property type="project" value="TreeGrafter"/>
</dbReference>
<dbReference type="PANTHER" id="PTHR10480:SF12">
    <property type="entry name" value="UNC-13, ISOFORM E"/>
    <property type="match status" value="1"/>
</dbReference>
<dbReference type="GO" id="GO:0099525">
    <property type="term" value="P:presynaptic dense core vesicle exocytosis"/>
    <property type="evidence" value="ECO:0007669"/>
    <property type="project" value="TreeGrafter"/>
</dbReference>
<dbReference type="PANTHER" id="PTHR10480">
    <property type="entry name" value="PROTEIN UNC-13 HOMOLOG"/>
    <property type="match status" value="1"/>
</dbReference>
<feature type="non-terminal residue" evidence="3">
    <location>
        <position position="1"/>
    </location>
</feature>
<feature type="compositionally biased region" description="Polar residues" evidence="1">
    <location>
        <begin position="139"/>
        <end position="149"/>
    </location>
</feature>
<dbReference type="GO" id="GO:0016081">
    <property type="term" value="P:synaptic vesicle docking"/>
    <property type="evidence" value="ECO:0007669"/>
    <property type="project" value="TreeGrafter"/>
</dbReference>
<name>A0AAD7RWV2_9TELE</name>
<comment type="caution">
    <text evidence="3">The sequence shown here is derived from an EMBL/GenBank/DDBJ whole genome shotgun (WGS) entry which is preliminary data.</text>
</comment>
<organism evidence="3 4">
    <name type="scientific">Aldrovandia affinis</name>
    <dbReference type="NCBI Taxonomy" id="143900"/>
    <lineage>
        <taxon>Eukaryota</taxon>
        <taxon>Metazoa</taxon>
        <taxon>Chordata</taxon>
        <taxon>Craniata</taxon>
        <taxon>Vertebrata</taxon>
        <taxon>Euteleostomi</taxon>
        <taxon>Actinopterygii</taxon>
        <taxon>Neopterygii</taxon>
        <taxon>Teleostei</taxon>
        <taxon>Notacanthiformes</taxon>
        <taxon>Halosauridae</taxon>
        <taxon>Aldrovandia</taxon>
    </lineage>
</organism>
<accession>A0AAD7RWV2</accession>
<feature type="region of interest" description="Disordered" evidence="1">
    <location>
        <begin position="196"/>
        <end position="238"/>
    </location>
</feature>
<dbReference type="GO" id="GO:0019992">
    <property type="term" value="F:diacylglycerol binding"/>
    <property type="evidence" value="ECO:0007669"/>
    <property type="project" value="InterPro"/>
</dbReference>
<feature type="compositionally biased region" description="Polar residues" evidence="1">
    <location>
        <begin position="288"/>
        <end position="297"/>
    </location>
</feature>
<dbReference type="GO" id="GO:0016082">
    <property type="term" value="P:synaptic vesicle priming"/>
    <property type="evidence" value="ECO:0007669"/>
    <property type="project" value="TreeGrafter"/>
</dbReference>
<feature type="region of interest" description="Disordered" evidence="1">
    <location>
        <begin position="274"/>
        <end position="337"/>
    </location>
</feature>
<reference evidence="3" key="1">
    <citation type="journal article" date="2023" name="Science">
        <title>Genome structures resolve the early diversification of teleost fishes.</title>
        <authorList>
            <person name="Parey E."/>
            <person name="Louis A."/>
            <person name="Montfort J."/>
            <person name="Bouchez O."/>
            <person name="Roques C."/>
            <person name="Iampietro C."/>
            <person name="Lluch J."/>
            <person name="Castinel A."/>
            <person name="Donnadieu C."/>
            <person name="Desvignes T."/>
            <person name="Floi Bucao C."/>
            <person name="Jouanno E."/>
            <person name="Wen M."/>
            <person name="Mejri S."/>
            <person name="Dirks R."/>
            <person name="Jansen H."/>
            <person name="Henkel C."/>
            <person name="Chen W.J."/>
            <person name="Zahm M."/>
            <person name="Cabau C."/>
            <person name="Klopp C."/>
            <person name="Thompson A.W."/>
            <person name="Robinson-Rechavi M."/>
            <person name="Braasch I."/>
            <person name="Lecointre G."/>
            <person name="Bobe J."/>
            <person name="Postlethwait J.H."/>
            <person name="Berthelot C."/>
            <person name="Roest Crollius H."/>
            <person name="Guiguen Y."/>
        </authorList>
    </citation>
    <scope>NUCLEOTIDE SEQUENCE</scope>
    <source>
        <strain evidence="3">NC1722</strain>
    </source>
</reference>
<gene>
    <name evidence="3" type="ORF">AAFF_G00087790</name>
</gene>
<dbReference type="GO" id="GO:0042734">
    <property type="term" value="C:presynaptic membrane"/>
    <property type="evidence" value="ECO:0007669"/>
    <property type="project" value="TreeGrafter"/>
</dbReference>
<dbReference type="Proteomes" id="UP001221898">
    <property type="component" value="Unassembled WGS sequence"/>
</dbReference>
<dbReference type="InterPro" id="IPR035892">
    <property type="entry name" value="C2_domain_sf"/>
</dbReference>
<dbReference type="InterPro" id="IPR000008">
    <property type="entry name" value="C2_dom"/>
</dbReference>
<dbReference type="GO" id="GO:0017075">
    <property type="term" value="F:syntaxin-1 binding"/>
    <property type="evidence" value="ECO:0007669"/>
    <property type="project" value="TreeGrafter"/>
</dbReference>
<feature type="region of interest" description="Disordered" evidence="1">
    <location>
        <begin position="136"/>
        <end position="164"/>
    </location>
</feature>
<evidence type="ECO:0000256" key="1">
    <source>
        <dbReference type="SAM" id="MobiDB-lite"/>
    </source>
</evidence>
<dbReference type="SMART" id="SM00239">
    <property type="entry name" value="C2"/>
    <property type="match status" value="1"/>
</dbReference>
<dbReference type="EMBL" id="JAINUG010000155">
    <property type="protein sequence ID" value="KAJ8391638.1"/>
    <property type="molecule type" value="Genomic_DNA"/>
</dbReference>
<dbReference type="GO" id="GO:0098831">
    <property type="term" value="C:presynaptic active zone cytoplasmic component"/>
    <property type="evidence" value="ECO:0007669"/>
    <property type="project" value="TreeGrafter"/>
</dbReference>
<dbReference type="GO" id="GO:0031594">
    <property type="term" value="C:neuromuscular junction"/>
    <property type="evidence" value="ECO:0007669"/>
    <property type="project" value="TreeGrafter"/>
</dbReference>
<dbReference type="InterPro" id="IPR027080">
    <property type="entry name" value="Unc-13"/>
</dbReference>
<evidence type="ECO:0000313" key="3">
    <source>
        <dbReference type="EMBL" id="KAJ8391638.1"/>
    </source>
</evidence>
<dbReference type="Gene3D" id="2.60.40.150">
    <property type="entry name" value="C2 domain"/>
    <property type="match status" value="1"/>
</dbReference>
<proteinExistence type="predicted"/>
<dbReference type="PROSITE" id="PS50004">
    <property type="entry name" value="C2"/>
    <property type="match status" value="1"/>
</dbReference>
<dbReference type="GO" id="GO:0043195">
    <property type="term" value="C:terminal bouton"/>
    <property type="evidence" value="ECO:0007669"/>
    <property type="project" value="TreeGrafter"/>
</dbReference>
<dbReference type="AlphaFoldDB" id="A0AAD7RWV2"/>
<feature type="compositionally biased region" description="Polar residues" evidence="1">
    <location>
        <begin position="214"/>
        <end position="238"/>
    </location>
</feature>
<keyword evidence="4" id="KW-1185">Reference proteome</keyword>
<dbReference type="SUPFAM" id="SSF49562">
    <property type="entry name" value="C2 domain (Calcium/lipid-binding domain, CaLB)"/>
    <property type="match status" value="1"/>
</dbReference>
<sequence>MYLLRIKVEKGKLHGPPDKFNAYVTVKVRNLKATTAPLRSNEPSWGQNYTLESNGLEKGLCVEVWDKGLIWDTRLGSLWIPMASVEPSTQEGPGQWWPLHSDVIKEGAEVSGVDGPTCHEIMLHIYYELPTEIPEDRVQSSMERPQALSTAEGRPQMVPGEEGHYTQNTIDYHEAGTEGSPEFSLGDAPTEGLVRAHPRAHSDSPTAAAGHTDQGPNTSEPRLTDTDANTASPVTSGPCATTTALSQVTAEADLSEACERGTLAASGLNVEVMTSSSGSNVDIPRPPCSQTDESTCHSPAPSGLSHAPSGISPASSGHQLERSDEDSDLTGNSASPSQVKMENAVALTNSISRRWDSVLHKLFSFAGVLRAKVYDTHSDPGFGDMEEDHKDTTASSM</sequence>